<dbReference type="AlphaFoldDB" id="A0A847S197"/>
<dbReference type="EMBL" id="JABAIA010000004">
    <property type="protein sequence ID" value="NLR68736.1"/>
    <property type="molecule type" value="Genomic_DNA"/>
</dbReference>
<gene>
    <name evidence="2" type="ORF">HGH92_30820</name>
</gene>
<dbReference type="Proteomes" id="UP000570474">
    <property type="component" value="Unassembled WGS sequence"/>
</dbReference>
<organism evidence="2 3">
    <name type="scientific">Chitinophaga varians</name>
    <dbReference type="NCBI Taxonomy" id="2202339"/>
    <lineage>
        <taxon>Bacteria</taxon>
        <taxon>Pseudomonadati</taxon>
        <taxon>Bacteroidota</taxon>
        <taxon>Chitinophagia</taxon>
        <taxon>Chitinophagales</taxon>
        <taxon>Chitinophagaceae</taxon>
        <taxon>Chitinophaga</taxon>
    </lineage>
</organism>
<protein>
    <submittedName>
        <fullName evidence="2">Uncharacterized protein</fullName>
    </submittedName>
</protein>
<dbReference type="RefSeq" id="WP_168874692.1">
    <property type="nucleotide sequence ID" value="NZ_JABAIA010000004.1"/>
</dbReference>
<keyword evidence="1" id="KW-0472">Membrane</keyword>
<evidence type="ECO:0000313" key="2">
    <source>
        <dbReference type="EMBL" id="NLR68736.1"/>
    </source>
</evidence>
<feature type="transmembrane region" description="Helical" evidence="1">
    <location>
        <begin position="12"/>
        <end position="34"/>
    </location>
</feature>
<keyword evidence="3" id="KW-1185">Reference proteome</keyword>
<keyword evidence="1" id="KW-1133">Transmembrane helix</keyword>
<evidence type="ECO:0000256" key="1">
    <source>
        <dbReference type="SAM" id="Phobius"/>
    </source>
</evidence>
<accession>A0A847S197</accession>
<proteinExistence type="predicted"/>
<reference evidence="2 3" key="1">
    <citation type="submission" date="2020-04" db="EMBL/GenBank/DDBJ databases">
        <authorList>
            <person name="Yin C."/>
        </authorList>
    </citation>
    <scope>NUCLEOTIDE SEQUENCE [LARGE SCALE GENOMIC DNA]</scope>
    <source>
        <strain evidence="2 3">Ae27</strain>
    </source>
</reference>
<name>A0A847S197_9BACT</name>
<sequence length="159" mass="18554">MNWSRIKDDLKAPLAVAFTILFVLIQDKLFIWIFPPGKKYGVSFNAERERLGIATLPGTWITKDKYKEMKVWHAPDVPDSGYFRYTKTVIVKSGKIIYDGDIYLHVDKSISERLTIGYIFKDQNKWKYIYEDQSSGISEKSITKAQSDSILKSWRLVYK</sequence>
<evidence type="ECO:0000313" key="3">
    <source>
        <dbReference type="Proteomes" id="UP000570474"/>
    </source>
</evidence>
<comment type="caution">
    <text evidence="2">The sequence shown here is derived from an EMBL/GenBank/DDBJ whole genome shotgun (WGS) entry which is preliminary data.</text>
</comment>
<keyword evidence="1" id="KW-0812">Transmembrane</keyword>